<evidence type="ECO:0000313" key="1">
    <source>
        <dbReference type="EMBL" id="CAG8543063.1"/>
    </source>
</evidence>
<dbReference type="Proteomes" id="UP000789920">
    <property type="component" value="Unassembled WGS sequence"/>
</dbReference>
<proteinExistence type="predicted"/>
<name>A0ACA9LPI4_9GLOM</name>
<organism evidence="1 2">
    <name type="scientific">Racocetra persica</name>
    <dbReference type="NCBI Taxonomy" id="160502"/>
    <lineage>
        <taxon>Eukaryota</taxon>
        <taxon>Fungi</taxon>
        <taxon>Fungi incertae sedis</taxon>
        <taxon>Mucoromycota</taxon>
        <taxon>Glomeromycotina</taxon>
        <taxon>Glomeromycetes</taxon>
        <taxon>Diversisporales</taxon>
        <taxon>Gigasporaceae</taxon>
        <taxon>Racocetra</taxon>
    </lineage>
</organism>
<comment type="caution">
    <text evidence="1">The sequence shown here is derived from an EMBL/GenBank/DDBJ whole genome shotgun (WGS) entry which is preliminary data.</text>
</comment>
<evidence type="ECO:0000313" key="2">
    <source>
        <dbReference type="Proteomes" id="UP000789920"/>
    </source>
</evidence>
<dbReference type="EMBL" id="CAJVQC010004622">
    <property type="protein sequence ID" value="CAG8543063.1"/>
    <property type="molecule type" value="Genomic_DNA"/>
</dbReference>
<feature type="non-terminal residue" evidence="1">
    <location>
        <position position="1"/>
    </location>
</feature>
<accession>A0ACA9LPI4</accession>
<sequence>ESPSVNMDENLNVGTSKSLNANIDLVEEVNLISNEDSQIDSDEYNHASESEDNNHITEDEYNHTNEDKDQFFTVSFEDFIPFYTVKINGVENSHYFGAPYFKIGLVLCLIS</sequence>
<protein>
    <submittedName>
        <fullName evidence="1">30539_t:CDS:1</fullName>
    </submittedName>
</protein>
<keyword evidence="2" id="KW-1185">Reference proteome</keyword>
<reference evidence="1" key="1">
    <citation type="submission" date="2021-06" db="EMBL/GenBank/DDBJ databases">
        <authorList>
            <person name="Kallberg Y."/>
            <person name="Tangrot J."/>
            <person name="Rosling A."/>
        </authorList>
    </citation>
    <scope>NUCLEOTIDE SEQUENCE</scope>
    <source>
        <strain evidence="1">MA461A</strain>
    </source>
</reference>
<gene>
    <name evidence="1" type="ORF">RPERSI_LOCUS3639</name>
</gene>